<reference evidence="1" key="1">
    <citation type="submission" date="2021-06" db="EMBL/GenBank/DDBJ databases">
        <authorList>
            <person name="Kallberg Y."/>
            <person name="Tangrot J."/>
            <person name="Rosling A."/>
        </authorList>
    </citation>
    <scope>NUCLEOTIDE SEQUENCE</scope>
    <source>
        <strain evidence="1">MA453B</strain>
    </source>
</reference>
<dbReference type="EMBL" id="CAJVPY010027667">
    <property type="protein sequence ID" value="CAG8791507.1"/>
    <property type="molecule type" value="Genomic_DNA"/>
</dbReference>
<comment type="caution">
    <text evidence="1">The sequence shown here is derived from an EMBL/GenBank/DDBJ whole genome shotgun (WGS) entry which is preliminary data.</text>
</comment>
<dbReference type="OrthoDB" id="2441661at2759"/>
<dbReference type="Proteomes" id="UP000789405">
    <property type="component" value="Unassembled WGS sequence"/>
</dbReference>
<evidence type="ECO:0000313" key="1">
    <source>
        <dbReference type="EMBL" id="CAG8791507.1"/>
    </source>
</evidence>
<gene>
    <name evidence="1" type="ORF">DERYTH_LOCUS21526</name>
</gene>
<dbReference type="AlphaFoldDB" id="A0A9N9JSD1"/>
<feature type="non-terminal residue" evidence="1">
    <location>
        <position position="293"/>
    </location>
</feature>
<keyword evidence="2" id="KW-1185">Reference proteome</keyword>
<accession>A0A9N9JSD1</accession>
<protein>
    <submittedName>
        <fullName evidence="1">921_t:CDS:1</fullName>
    </submittedName>
</protein>
<name>A0A9N9JSD1_9GLOM</name>
<proteinExistence type="predicted"/>
<sequence>DKAAGFAFSVSSSKITCSEKESQVHYFYQYRILNPEQKEIVHMMLKSEAPVQIKNALNEGSNHDMTIYFIQMLKEHQYVVHHVLSKDGSIEMLDEWVHSTQRAEESHGCLKKAIEAASGLDQVFLHINCAFHQYQLKKNRAFGLNIVSVDPFILNNERFEQLVGKISKWAIDRIKREICEAEEKNSNNVYNNTCECSLKLNFKLPCRHTIPLTGPIPLSIIHSRWLLKYDSISILSSSLLPDIAINKALYMLEEKYRSLNNCRSKAMLLNKINTLIDEKIVTSKALLHIENRG</sequence>
<evidence type="ECO:0000313" key="2">
    <source>
        <dbReference type="Proteomes" id="UP000789405"/>
    </source>
</evidence>
<organism evidence="1 2">
    <name type="scientific">Dentiscutata erythropus</name>
    <dbReference type="NCBI Taxonomy" id="1348616"/>
    <lineage>
        <taxon>Eukaryota</taxon>
        <taxon>Fungi</taxon>
        <taxon>Fungi incertae sedis</taxon>
        <taxon>Mucoromycota</taxon>
        <taxon>Glomeromycotina</taxon>
        <taxon>Glomeromycetes</taxon>
        <taxon>Diversisporales</taxon>
        <taxon>Gigasporaceae</taxon>
        <taxon>Dentiscutata</taxon>
    </lineage>
</organism>